<sequence>MGIFDQVMGAIQDPNREASIGQLGQIVSMAQQVAQANNANSSATQQAASVVGGFVQSALKEKQQNQGMDAVLDLVKQGTTDGTGVLPKLFSPEQQTQIASVVEQKTGLDSTQVMAMLPMVIPIVMKFLNQGSAKTGKAAEGNPLVTAFLDGDGDGDVDMGDVLKMAGRFM</sequence>
<evidence type="ECO:0000313" key="2">
    <source>
        <dbReference type="Proteomes" id="UP000615026"/>
    </source>
</evidence>
<name>A0A928ZVX7_LEPEC</name>
<accession>A0A928ZVX7</accession>
<keyword evidence="2" id="KW-1185">Reference proteome</keyword>
<dbReference type="InterPro" id="IPR009282">
    <property type="entry name" value="DUF937"/>
</dbReference>
<comment type="caution">
    <text evidence="1">The sequence shown here is derived from an EMBL/GenBank/DDBJ whole genome shotgun (WGS) entry which is preliminary data.</text>
</comment>
<reference evidence="1" key="1">
    <citation type="submission" date="2020-10" db="EMBL/GenBank/DDBJ databases">
        <authorList>
            <person name="Castelo-Branco R."/>
            <person name="Eusebio N."/>
            <person name="Adriana R."/>
            <person name="Vieira A."/>
            <person name="Brugerolle De Fraissinette N."/>
            <person name="Rezende De Castro R."/>
            <person name="Schneider M.P."/>
            <person name="Vasconcelos V."/>
            <person name="Leao P.N."/>
        </authorList>
    </citation>
    <scope>NUCLEOTIDE SEQUENCE</scope>
    <source>
        <strain evidence="1">LEGE 11479</strain>
    </source>
</reference>
<dbReference type="AlphaFoldDB" id="A0A928ZVX7"/>
<evidence type="ECO:0000313" key="1">
    <source>
        <dbReference type="EMBL" id="MBE9068441.1"/>
    </source>
</evidence>
<protein>
    <submittedName>
        <fullName evidence="1">DUF937 domain-containing protein</fullName>
    </submittedName>
</protein>
<dbReference type="InterPro" id="IPR018247">
    <property type="entry name" value="EF_Hand_1_Ca_BS"/>
</dbReference>
<dbReference type="Pfam" id="PF06078">
    <property type="entry name" value="DUF937"/>
    <property type="match status" value="1"/>
</dbReference>
<gene>
    <name evidence="1" type="ORF">IQ260_17450</name>
</gene>
<proteinExistence type="predicted"/>
<dbReference type="PROSITE" id="PS00018">
    <property type="entry name" value="EF_HAND_1"/>
    <property type="match status" value="1"/>
</dbReference>
<dbReference type="Proteomes" id="UP000615026">
    <property type="component" value="Unassembled WGS sequence"/>
</dbReference>
<organism evidence="1 2">
    <name type="scientific">Leptolyngbya cf. ectocarpi LEGE 11479</name>
    <dbReference type="NCBI Taxonomy" id="1828722"/>
    <lineage>
        <taxon>Bacteria</taxon>
        <taxon>Bacillati</taxon>
        <taxon>Cyanobacteriota</taxon>
        <taxon>Cyanophyceae</taxon>
        <taxon>Leptolyngbyales</taxon>
        <taxon>Leptolyngbyaceae</taxon>
        <taxon>Leptolyngbya group</taxon>
        <taxon>Leptolyngbya</taxon>
    </lineage>
</organism>
<dbReference type="RefSeq" id="WP_193994387.1">
    <property type="nucleotide sequence ID" value="NZ_JADEXP010000169.1"/>
</dbReference>
<dbReference type="EMBL" id="JADEXP010000169">
    <property type="protein sequence ID" value="MBE9068441.1"/>
    <property type="molecule type" value="Genomic_DNA"/>
</dbReference>